<feature type="non-terminal residue" evidence="2">
    <location>
        <position position="168"/>
    </location>
</feature>
<reference evidence="2 3" key="1">
    <citation type="submission" date="2024-11" db="EMBL/GenBank/DDBJ databases">
        <title>Chromosome-level genome assembly of the freshwater bivalve Anodonta woodiana.</title>
        <authorList>
            <person name="Chen X."/>
        </authorList>
    </citation>
    <scope>NUCLEOTIDE SEQUENCE [LARGE SCALE GENOMIC DNA]</scope>
    <source>
        <strain evidence="2">MN2024</strain>
        <tissue evidence="2">Gills</tissue>
    </source>
</reference>
<feature type="domain" description="WAP" evidence="1">
    <location>
        <begin position="13"/>
        <end position="63"/>
    </location>
</feature>
<name>A0ABD3VLG7_SINWO</name>
<dbReference type="SUPFAM" id="SSF57256">
    <property type="entry name" value="Elafin-like"/>
    <property type="match status" value="1"/>
</dbReference>
<keyword evidence="3" id="KW-1185">Reference proteome</keyword>
<dbReference type="EMBL" id="JBJQND010000011">
    <property type="protein sequence ID" value="KAL3862430.1"/>
    <property type="molecule type" value="Genomic_DNA"/>
</dbReference>
<dbReference type="PANTHER" id="PTHR14308:SF0">
    <property type="entry name" value="WAP FOUR-DISULFIDE CORE DOMAIN PROTEIN 1"/>
    <property type="match status" value="1"/>
</dbReference>
<sequence>INYNDDYISDGQTVTDDMQLCPPIPDVVTDDACVKNTCDSDSSCKDMERCCFNGCVYVCMHEIQPPPGVSWLISGPRRTTADMESCSTSPVEEDEDPLLCPHGYVCHIENPGNPKKGIPNRGYCVKETSDIVVPEEKELLSSLRVQTACLIDNYYLLDGAVMVFADKN</sequence>
<protein>
    <recommendedName>
        <fullName evidence="1">WAP domain-containing protein</fullName>
    </recommendedName>
</protein>
<accession>A0ABD3VLG7</accession>
<evidence type="ECO:0000259" key="1">
    <source>
        <dbReference type="PROSITE" id="PS51390"/>
    </source>
</evidence>
<dbReference type="InterPro" id="IPR036645">
    <property type="entry name" value="Elafin-like_sf"/>
</dbReference>
<comment type="caution">
    <text evidence="2">The sequence shown here is derived from an EMBL/GenBank/DDBJ whole genome shotgun (WGS) entry which is preliminary data.</text>
</comment>
<dbReference type="Gene3D" id="4.10.75.10">
    <property type="entry name" value="Elafin-like"/>
    <property type="match status" value="1"/>
</dbReference>
<feature type="non-terminal residue" evidence="2">
    <location>
        <position position="1"/>
    </location>
</feature>
<gene>
    <name evidence="2" type="ORF">ACJMK2_008396</name>
</gene>
<proteinExistence type="predicted"/>
<dbReference type="Pfam" id="PF00095">
    <property type="entry name" value="WAP"/>
    <property type="match status" value="1"/>
</dbReference>
<evidence type="ECO:0000313" key="2">
    <source>
        <dbReference type="EMBL" id="KAL3862430.1"/>
    </source>
</evidence>
<dbReference type="PANTHER" id="PTHR14308">
    <property type="entry name" value="WAP FOUR-DISULFIDE CORE DOMAIN PROTEIN 1"/>
    <property type="match status" value="1"/>
</dbReference>
<dbReference type="PROSITE" id="PS51390">
    <property type="entry name" value="WAP"/>
    <property type="match status" value="1"/>
</dbReference>
<dbReference type="InterPro" id="IPR008197">
    <property type="entry name" value="WAP_dom"/>
</dbReference>
<organism evidence="2 3">
    <name type="scientific">Sinanodonta woodiana</name>
    <name type="common">Chinese pond mussel</name>
    <name type="synonym">Anodonta woodiana</name>
    <dbReference type="NCBI Taxonomy" id="1069815"/>
    <lineage>
        <taxon>Eukaryota</taxon>
        <taxon>Metazoa</taxon>
        <taxon>Spiralia</taxon>
        <taxon>Lophotrochozoa</taxon>
        <taxon>Mollusca</taxon>
        <taxon>Bivalvia</taxon>
        <taxon>Autobranchia</taxon>
        <taxon>Heteroconchia</taxon>
        <taxon>Palaeoheterodonta</taxon>
        <taxon>Unionida</taxon>
        <taxon>Unionoidea</taxon>
        <taxon>Unionidae</taxon>
        <taxon>Unioninae</taxon>
        <taxon>Sinanodonta</taxon>
    </lineage>
</organism>
<dbReference type="Proteomes" id="UP001634394">
    <property type="component" value="Unassembled WGS sequence"/>
</dbReference>
<dbReference type="InterPro" id="IPR042357">
    <property type="entry name" value="WFDC1"/>
</dbReference>
<evidence type="ECO:0000313" key="3">
    <source>
        <dbReference type="Proteomes" id="UP001634394"/>
    </source>
</evidence>
<dbReference type="AlphaFoldDB" id="A0ABD3VLG7"/>